<feature type="domain" description="OBG-type G" evidence="10">
    <location>
        <begin position="160"/>
        <end position="333"/>
    </location>
</feature>
<organism evidence="12">
    <name type="scientific">Candidatus Berkiella aquae</name>
    <dbReference type="NCBI Taxonomy" id="295108"/>
    <lineage>
        <taxon>Bacteria</taxon>
        <taxon>Pseudomonadati</taxon>
        <taxon>Pseudomonadota</taxon>
        <taxon>Gammaproteobacteria</taxon>
        <taxon>Candidatus Berkiellales</taxon>
        <taxon>Candidatus Berkiellaceae</taxon>
        <taxon>Candidatus Berkiella</taxon>
    </lineage>
</organism>
<keyword evidence="3 8" id="KW-0479">Metal-binding</keyword>
<dbReference type="InterPro" id="IPR045086">
    <property type="entry name" value="OBG_GTPase"/>
</dbReference>
<name>A0A0Q9YNC5_9GAMM</name>
<dbReference type="NCBIfam" id="NF008956">
    <property type="entry name" value="PRK12299.1"/>
    <property type="match status" value="1"/>
</dbReference>
<reference evidence="13" key="3">
    <citation type="submission" date="2021-06" db="EMBL/GenBank/DDBJ databases">
        <title>Genomic Description and Analysis of Intracellular Bacteria, Candidatus Berkiella cookevillensis and Candidatus Berkiella aquae.</title>
        <authorList>
            <person name="Kidane D.T."/>
            <person name="Mehari Y.T."/>
            <person name="Rice F.C."/>
            <person name="Arivett B.A."/>
            <person name="Farone A.L."/>
            <person name="Berk S.G."/>
            <person name="Farone M.B."/>
        </authorList>
    </citation>
    <scope>NUCLEOTIDE SEQUENCE</scope>
    <source>
        <strain evidence="13">HT99</strain>
    </source>
</reference>
<feature type="domain" description="Obg" evidence="11">
    <location>
        <begin position="1"/>
        <end position="159"/>
    </location>
</feature>
<evidence type="ECO:0000256" key="3">
    <source>
        <dbReference type="ARBA" id="ARBA00022723"/>
    </source>
</evidence>
<dbReference type="EC" id="3.6.5.-" evidence="8"/>
<dbReference type="NCBIfam" id="NF008955">
    <property type="entry name" value="PRK12297.1"/>
    <property type="match status" value="1"/>
</dbReference>
<protein>
    <recommendedName>
        <fullName evidence="8">GTPase Obg</fullName>
        <ecNumber evidence="8">3.6.5.-</ecNumber>
    </recommendedName>
    <alternativeName>
        <fullName evidence="8">GTP-binding protein Obg</fullName>
    </alternativeName>
</protein>
<dbReference type="Pfam" id="PF01018">
    <property type="entry name" value="GTP1_OBG"/>
    <property type="match status" value="1"/>
</dbReference>
<keyword evidence="7 8" id="KW-0342">GTP-binding</keyword>
<gene>
    <name evidence="8 12" type="primary">obg</name>
    <name evidence="13" type="synonym">obgE</name>
    <name evidence="12" type="ORF">HT99x_00714</name>
    <name evidence="13" type="ORF">HT99x_013775</name>
</gene>
<feature type="region of interest" description="Disordered" evidence="9">
    <location>
        <begin position="127"/>
        <end position="146"/>
    </location>
</feature>
<comment type="cofactor">
    <cofactor evidence="8">
        <name>Mg(2+)</name>
        <dbReference type="ChEBI" id="CHEBI:18420"/>
    </cofactor>
</comment>
<proteinExistence type="inferred from homology"/>
<dbReference type="NCBIfam" id="TIGR02729">
    <property type="entry name" value="Obg_CgtA"/>
    <property type="match status" value="1"/>
</dbReference>
<accession>A0A0Q9YNC5</accession>
<feature type="binding site" evidence="8">
    <location>
        <begin position="283"/>
        <end position="286"/>
    </location>
    <ligand>
        <name>GTP</name>
        <dbReference type="ChEBI" id="CHEBI:37565"/>
    </ligand>
</feature>
<dbReference type="PROSITE" id="PS51710">
    <property type="entry name" value="G_OBG"/>
    <property type="match status" value="1"/>
</dbReference>
<comment type="similarity">
    <text evidence="1 8">Belongs to the TRAFAC class OBG-HflX-like GTPase superfamily. OBG GTPase family.</text>
</comment>
<dbReference type="PATRIC" id="fig|1590043.3.peg.714"/>
<comment type="subunit">
    <text evidence="8">Monomer.</text>
</comment>
<feature type="binding site" evidence="8">
    <location>
        <begin position="166"/>
        <end position="173"/>
    </location>
    <ligand>
        <name>GTP</name>
        <dbReference type="ChEBI" id="CHEBI:37565"/>
    </ligand>
</feature>
<dbReference type="FunFam" id="2.70.210.12:FF:000001">
    <property type="entry name" value="GTPase Obg"/>
    <property type="match status" value="1"/>
</dbReference>
<evidence type="ECO:0000313" key="12">
    <source>
        <dbReference type="EMBL" id="KRG22294.1"/>
    </source>
</evidence>
<dbReference type="InterPro" id="IPR036726">
    <property type="entry name" value="GTP1_OBG_dom_sf"/>
</dbReference>
<keyword evidence="5 8" id="KW-0378">Hydrolase</keyword>
<evidence type="ECO:0000256" key="1">
    <source>
        <dbReference type="ARBA" id="ARBA00007699"/>
    </source>
</evidence>
<dbReference type="SUPFAM" id="SSF52540">
    <property type="entry name" value="P-loop containing nucleoside triphosphate hydrolases"/>
    <property type="match status" value="1"/>
</dbReference>
<keyword evidence="6 8" id="KW-0460">Magnesium</keyword>
<dbReference type="InterPro" id="IPR031167">
    <property type="entry name" value="G_OBG"/>
</dbReference>
<feature type="binding site" evidence="8">
    <location>
        <begin position="191"/>
        <end position="195"/>
    </location>
    <ligand>
        <name>GTP</name>
        <dbReference type="ChEBI" id="CHEBI:37565"/>
    </ligand>
</feature>
<dbReference type="Gene3D" id="2.70.210.12">
    <property type="entry name" value="GTP1/OBG domain"/>
    <property type="match status" value="1"/>
</dbReference>
<dbReference type="CDD" id="cd01898">
    <property type="entry name" value="Obg"/>
    <property type="match status" value="1"/>
</dbReference>
<dbReference type="Proteomes" id="UP000051497">
    <property type="component" value="Unassembled WGS sequence"/>
</dbReference>
<feature type="binding site" evidence="8">
    <location>
        <begin position="213"/>
        <end position="216"/>
    </location>
    <ligand>
        <name>GTP</name>
        <dbReference type="ChEBI" id="CHEBI:37565"/>
    </ligand>
</feature>
<dbReference type="PANTHER" id="PTHR11702:SF31">
    <property type="entry name" value="MITOCHONDRIAL RIBOSOME-ASSOCIATED GTPASE 2"/>
    <property type="match status" value="1"/>
</dbReference>
<dbReference type="STRING" id="295108.HT99x_00714"/>
<reference evidence="12" key="1">
    <citation type="submission" date="2015-09" db="EMBL/GenBank/DDBJ databases">
        <title>Draft Genome Sequences of Two Novel Amoeba-resistant Intranuclear Bacteria, Candidatus Berkiella cookevillensis and Candidatus Berkiella aquae.</title>
        <authorList>
            <person name="Mehari Y.T."/>
            <person name="Arivett B.A."/>
            <person name="Farone A.L."/>
            <person name="Gunderson J.H."/>
            <person name="Farone M.B."/>
        </authorList>
    </citation>
    <scope>NUCLEOTIDE SEQUENCE [LARGE SCALE GENOMIC DNA]</scope>
    <source>
        <strain evidence="12">HT99</strain>
    </source>
</reference>
<dbReference type="PRINTS" id="PR00326">
    <property type="entry name" value="GTP1OBG"/>
</dbReference>
<keyword evidence="14" id="KW-1185">Reference proteome</keyword>
<keyword evidence="4 8" id="KW-0547">Nucleotide-binding</keyword>
<evidence type="ECO:0000259" key="10">
    <source>
        <dbReference type="PROSITE" id="PS51710"/>
    </source>
</evidence>
<dbReference type="SUPFAM" id="SSF82051">
    <property type="entry name" value="Obg GTP-binding protein N-terminal domain"/>
    <property type="match status" value="1"/>
</dbReference>
<dbReference type="GO" id="GO:0003924">
    <property type="term" value="F:GTPase activity"/>
    <property type="evidence" value="ECO:0007669"/>
    <property type="project" value="UniProtKB-UniRule"/>
</dbReference>
<evidence type="ECO:0000256" key="2">
    <source>
        <dbReference type="ARBA" id="ARBA00022490"/>
    </source>
</evidence>
<comment type="subcellular location">
    <subcellularLocation>
        <location evidence="8">Cytoplasm</location>
    </subcellularLocation>
</comment>
<dbReference type="PIRSF" id="PIRSF002401">
    <property type="entry name" value="GTP_bd_Obg/CgtA"/>
    <property type="match status" value="1"/>
</dbReference>
<evidence type="ECO:0000259" key="11">
    <source>
        <dbReference type="PROSITE" id="PS51883"/>
    </source>
</evidence>
<dbReference type="InterPro" id="IPR014100">
    <property type="entry name" value="GTP-bd_Obg/CgtA"/>
</dbReference>
<dbReference type="EMBL" id="LKAJ01000002">
    <property type="protein sequence ID" value="KRG22294.1"/>
    <property type="molecule type" value="Genomic_DNA"/>
</dbReference>
<reference evidence="13" key="2">
    <citation type="journal article" date="2016" name="Genome Announc.">
        <title>Draft Genome Sequences of Two Novel Amoeba-Resistant Intranuclear Bacteria, 'Candidatus Berkiella cookevillensis' and 'Candidatus Berkiella aquae'.</title>
        <authorList>
            <person name="Mehari Y.T."/>
            <person name="Arivett B.A."/>
            <person name="Farone A.L."/>
            <person name="Gunderson J.H."/>
            <person name="Farone M.B."/>
        </authorList>
    </citation>
    <scope>NUCLEOTIDE SEQUENCE</scope>
    <source>
        <strain evidence="13">HT99</strain>
    </source>
</reference>
<dbReference type="GO" id="GO:0000287">
    <property type="term" value="F:magnesium ion binding"/>
    <property type="evidence" value="ECO:0007669"/>
    <property type="project" value="InterPro"/>
</dbReference>
<dbReference type="OrthoDB" id="9807318at2"/>
<dbReference type="PROSITE" id="PS00905">
    <property type="entry name" value="GTP1_OBG"/>
    <property type="match status" value="1"/>
</dbReference>
<dbReference type="InterPro" id="IPR006073">
    <property type="entry name" value="GTP-bd"/>
</dbReference>
<dbReference type="RefSeq" id="WP_075065352.1">
    <property type="nucleotide sequence ID" value="NZ_LKAJ02000001.1"/>
</dbReference>
<evidence type="ECO:0000256" key="4">
    <source>
        <dbReference type="ARBA" id="ARBA00022741"/>
    </source>
</evidence>
<dbReference type="InterPro" id="IPR027417">
    <property type="entry name" value="P-loop_NTPase"/>
</dbReference>
<dbReference type="GO" id="GO:0043022">
    <property type="term" value="F:ribosome binding"/>
    <property type="evidence" value="ECO:0007669"/>
    <property type="project" value="UniProtKB-ARBA"/>
</dbReference>
<comment type="caution">
    <text evidence="12">The sequence shown here is derived from an EMBL/GenBank/DDBJ whole genome shotgun (WGS) entry which is preliminary data.</text>
</comment>
<evidence type="ECO:0000313" key="14">
    <source>
        <dbReference type="Proteomes" id="UP000051497"/>
    </source>
</evidence>
<dbReference type="Pfam" id="PF01926">
    <property type="entry name" value="MMR_HSR1"/>
    <property type="match status" value="1"/>
</dbReference>
<evidence type="ECO:0000256" key="8">
    <source>
        <dbReference type="HAMAP-Rule" id="MF_01454"/>
    </source>
</evidence>
<dbReference type="InterPro" id="IPR006074">
    <property type="entry name" value="GTP1-OBG_CS"/>
</dbReference>
<dbReference type="InterPro" id="IPR006169">
    <property type="entry name" value="GTP1_OBG_dom"/>
</dbReference>
<keyword evidence="2 8" id="KW-0963">Cytoplasm</keyword>
<dbReference type="PANTHER" id="PTHR11702">
    <property type="entry name" value="DEVELOPMENTALLY REGULATED GTP-BINDING PROTEIN-RELATED"/>
    <property type="match status" value="1"/>
</dbReference>
<dbReference type="AlphaFoldDB" id="A0A0Q9YNC5"/>
<feature type="binding site" evidence="8">
    <location>
        <position position="193"/>
    </location>
    <ligand>
        <name>Mg(2+)</name>
        <dbReference type="ChEBI" id="CHEBI:18420"/>
    </ligand>
</feature>
<dbReference type="GO" id="GO:0042254">
    <property type="term" value="P:ribosome biogenesis"/>
    <property type="evidence" value="ECO:0007669"/>
    <property type="project" value="UniProtKB-UniRule"/>
</dbReference>
<evidence type="ECO:0000256" key="5">
    <source>
        <dbReference type="ARBA" id="ARBA00022801"/>
    </source>
</evidence>
<dbReference type="GO" id="GO:0005737">
    <property type="term" value="C:cytoplasm"/>
    <property type="evidence" value="ECO:0007669"/>
    <property type="project" value="UniProtKB-SubCell"/>
</dbReference>
<dbReference type="HAMAP" id="MF_01454">
    <property type="entry name" value="GTPase_Obg"/>
    <property type="match status" value="1"/>
</dbReference>
<feature type="binding site" evidence="8">
    <location>
        <position position="173"/>
    </location>
    <ligand>
        <name>Mg(2+)</name>
        <dbReference type="ChEBI" id="CHEBI:18420"/>
    </ligand>
</feature>
<evidence type="ECO:0000256" key="7">
    <source>
        <dbReference type="ARBA" id="ARBA00023134"/>
    </source>
</evidence>
<evidence type="ECO:0000256" key="9">
    <source>
        <dbReference type="SAM" id="MobiDB-lite"/>
    </source>
</evidence>
<sequence>MKFIDEAFIKVRAGNGGDGSGSFRRERCAAFGGPDGGDGGKGGSVYLEADLGLNTLVDFRYKTQFQAEHGENGAKRQCRGADGDDCIIKVPVGTVVKEADTQEILGDLVTHGKRMLVAKGGSRGLGNVNFKSPTNRAPRYTTPGKPGENRELQLELKLLAQVGLLGLPNAGKSTFIRAVSLARPKVADYPFTTLYPQLGIVSLSAERRFVIADIPGLVPGASQGKGLGIQFLKHLSRTTLLLHLVDILPMDGSCPADNILAIEKELAAFSEELANKPRWLVFNKIDCFTEEEANKHIQQICEKLSIDAPIYAVSALNKSGVPALCEKAMQFLQENKMVMMAEELAEVF</sequence>
<evidence type="ECO:0000256" key="6">
    <source>
        <dbReference type="ARBA" id="ARBA00022842"/>
    </source>
</evidence>
<evidence type="ECO:0000313" key="13">
    <source>
        <dbReference type="EMBL" id="MCS5712505.1"/>
    </source>
</evidence>
<dbReference type="PROSITE" id="PS51883">
    <property type="entry name" value="OBG"/>
    <property type="match status" value="1"/>
</dbReference>
<dbReference type="Gene3D" id="3.40.50.300">
    <property type="entry name" value="P-loop containing nucleotide triphosphate hydrolases"/>
    <property type="match status" value="1"/>
</dbReference>
<dbReference type="EMBL" id="LKAJ02000001">
    <property type="protein sequence ID" value="MCS5712505.1"/>
    <property type="molecule type" value="Genomic_DNA"/>
</dbReference>
<feature type="binding site" evidence="8">
    <location>
        <begin position="314"/>
        <end position="316"/>
    </location>
    <ligand>
        <name>GTP</name>
        <dbReference type="ChEBI" id="CHEBI:37565"/>
    </ligand>
</feature>
<dbReference type="GO" id="GO:0005525">
    <property type="term" value="F:GTP binding"/>
    <property type="evidence" value="ECO:0007669"/>
    <property type="project" value="UniProtKB-UniRule"/>
</dbReference>
<comment type="function">
    <text evidence="8">An essential GTPase which binds GTP, GDP and possibly (p)ppGpp with moderate affinity, with high nucleotide exchange rates and a fairly low GTP hydrolysis rate. Plays a role in control of the cell cycle, stress response, ribosome biogenesis and in those bacteria that undergo differentiation, in morphogenesis control.</text>
</comment>